<dbReference type="Proteomes" id="UP000646745">
    <property type="component" value="Unassembled WGS sequence"/>
</dbReference>
<comment type="caution">
    <text evidence="1">The sequence shown here is derived from an EMBL/GenBank/DDBJ whole genome shotgun (WGS) entry which is preliminary data.</text>
</comment>
<dbReference type="EMBL" id="BMZI01000005">
    <property type="protein sequence ID" value="GHB25152.1"/>
    <property type="molecule type" value="Genomic_DNA"/>
</dbReference>
<gene>
    <name evidence="1" type="ORF">GCM10009038_25300</name>
</gene>
<reference evidence="2" key="1">
    <citation type="journal article" date="2019" name="Int. J. Syst. Evol. Microbiol.">
        <title>The Global Catalogue of Microorganisms (GCM) 10K type strain sequencing project: providing services to taxonomists for standard genome sequencing and annotation.</title>
        <authorList>
            <consortium name="The Broad Institute Genomics Platform"/>
            <consortium name="The Broad Institute Genome Sequencing Center for Infectious Disease"/>
            <person name="Wu L."/>
            <person name="Ma J."/>
        </authorList>
    </citation>
    <scope>NUCLEOTIDE SEQUENCE [LARGE SCALE GENOMIC DNA]</scope>
    <source>
        <strain evidence="2">KCTC 32998</strain>
    </source>
</reference>
<accession>A0ABQ3E3Z9</accession>
<proteinExistence type="predicted"/>
<evidence type="ECO:0000313" key="2">
    <source>
        <dbReference type="Proteomes" id="UP000646745"/>
    </source>
</evidence>
<sequence>MPVLGRPEHRAGLISLSWTRASRLAKRGTVNHSREVSAPRWQVDSIAGKLDPAGQRLHNNNPRRLSILLERSKRALAMALSFNNDMSA</sequence>
<evidence type="ECO:0000313" key="1">
    <source>
        <dbReference type="EMBL" id="GHB25152.1"/>
    </source>
</evidence>
<name>A0ABQ3E3Z9_9GAMM</name>
<organism evidence="1 2">
    <name type="scientific">Salinicola rhizosphaerae</name>
    <dbReference type="NCBI Taxonomy" id="1443141"/>
    <lineage>
        <taxon>Bacteria</taxon>
        <taxon>Pseudomonadati</taxon>
        <taxon>Pseudomonadota</taxon>
        <taxon>Gammaproteobacteria</taxon>
        <taxon>Oceanospirillales</taxon>
        <taxon>Halomonadaceae</taxon>
        <taxon>Salinicola</taxon>
    </lineage>
</organism>
<keyword evidence="2" id="KW-1185">Reference proteome</keyword>
<protein>
    <submittedName>
        <fullName evidence="1">Uncharacterized protein</fullName>
    </submittedName>
</protein>